<keyword evidence="20" id="KW-1185">Reference proteome</keyword>
<feature type="transmembrane region" description="Helical" evidence="17">
    <location>
        <begin position="289"/>
        <end position="309"/>
    </location>
</feature>
<keyword evidence="5 17" id="KW-1003">Cell membrane</keyword>
<dbReference type="Pfam" id="PF02673">
    <property type="entry name" value="BacA"/>
    <property type="match status" value="1"/>
</dbReference>
<dbReference type="HAMAP" id="MF_01006">
    <property type="entry name" value="Undec_diphosphatase"/>
    <property type="match status" value="1"/>
</dbReference>
<keyword evidence="8 17" id="KW-0133">Cell shape</keyword>
<dbReference type="GO" id="GO:0005886">
    <property type="term" value="C:plasma membrane"/>
    <property type="evidence" value="ECO:0007669"/>
    <property type="project" value="UniProtKB-SubCell"/>
</dbReference>
<protein>
    <recommendedName>
        <fullName evidence="4 17">Undecaprenyl-diphosphatase</fullName>
        <ecNumber evidence="3 17">3.6.1.27</ecNumber>
    </recommendedName>
    <alternativeName>
        <fullName evidence="15 17">Bacitracin resistance protein</fullName>
    </alternativeName>
    <alternativeName>
        <fullName evidence="14 17">Undecaprenyl pyrophosphate phosphatase</fullName>
    </alternativeName>
</protein>
<dbReference type="EC" id="3.6.1.27" evidence="3 17"/>
<feature type="transmembrane region" description="Helical" evidence="17">
    <location>
        <begin position="176"/>
        <end position="195"/>
    </location>
</feature>
<evidence type="ECO:0000256" key="13">
    <source>
        <dbReference type="ARBA" id="ARBA00023316"/>
    </source>
</evidence>
<feature type="transmembrane region" description="Helical" evidence="17">
    <location>
        <begin position="321"/>
        <end position="341"/>
    </location>
</feature>
<evidence type="ECO:0000256" key="11">
    <source>
        <dbReference type="ARBA" id="ARBA00023136"/>
    </source>
</evidence>
<feature type="transmembrane region" description="Helical" evidence="17">
    <location>
        <begin position="100"/>
        <end position="120"/>
    </location>
</feature>
<evidence type="ECO:0000313" key="19">
    <source>
        <dbReference type="EMBL" id="OYN76373.1"/>
    </source>
</evidence>
<comment type="catalytic activity">
    <reaction evidence="16 17">
        <text>di-trans,octa-cis-undecaprenyl diphosphate + H2O = di-trans,octa-cis-undecaprenyl phosphate + phosphate + H(+)</text>
        <dbReference type="Rhea" id="RHEA:28094"/>
        <dbReference type="ChEBI" id="CHEBI:15377"/>
        <dbReference type="ChEBI" id="CHEBI:15378"/>
        <dbReference type="ChEBI" id="CHEBI:43474"/>
        <dbReference type="ChEBI" id="CHEBI:58405"/>
        <dbReference type="ChEBI" id="CHEBI:60392"/>
        <dbReference type="EC" id="3.6.1.27"/>
    </reaction>
</comment>
<accession>A0A255DL64</accession>
<evidence type="ECO:0000256" key="8">
    <source>
        <dbReference type="ARBA" id="ARBA00022960"/>
    </source>
</evidence>
<comment type="similarity">
    <text evidence="2 17">Belongs to the UppP family.</text>
</comment>
<keyword evidence="6 17" id="KW-0812">Transmembrane</keyword>
<evidence type="ECO:0000256" key="14">
    <source>
        <dbReference type="ARBA" id="ARBA00032707"/>
    </source>
</evidence>
<proteinExistence type="inferred from homology"/>
<dbReference type="GO" id="GO:0071555">
    <property type="term" value="P:cell wall organization"/>
    <property type="evidence" value="ECO:0007669"/>
    <property type="project" value="UniProtKB-KW"/>
</dbReference>
<evidence type="ECO:0000256" key="1">
    <source>
        <dbReference type="ARBA" id="ARBA00004651"/>
    </source>
</evidence>
<comment type="caution">
    <text evidence="19">The sequence shown here is derived from an EMBL/GenBank/DDBJ whole genome shotgun (WGS) entry which is preliminary data.</text>
</comment>
<dbReference type="AlphaFoldDB" id="A0A255DL64"/>
<evidence type="ECO:0000256" key="5">
    <source>
        <dbReference type="ARBA" id="ARBA00022475"/>
    </source>
</evidence>
<dbReference type="Proteomes" id="UP000216063">
    <property type="component" value="Unassembled WGS sequence"/>
</dbReference>
<dbReference type="GO" id="GO:0050380">
    <property type="term" value="F:undecaprenyl-diphosphatase activity"/>
    <property type="evidence" value="ECO:0007669"/>
    <property type="project" value="UniProtKB-UniRule"/>
</dbReference>
<evidence type="ECO:0000256" key="18">
    <source>
        <dbReference type="SAM" id="MobiDB-lite"/>
    </source>
</evidence>
<keyword evidence="12 17" id="KW-0046">Antibiotic resistance</keyword>
<evidence type="ECO:0000256" key="10">
    <source>
        <dbReference type="ARBA" id="ARBA00022989"/>
    </source>
</evidence>
<dbReference type="NCBIfam" id="NF001395">
    <property type="entry name" value="PRK00281.3-1"/>
    <property type="match status" value="1"/>
</dbReference>
<reference evidence="19 20" key="1">
    <citation type="submission" date="2017-07" db="EMBL/GenBank/DDBJ databases">
        <title>The new phylogeny of genus Mycobacterium.</title>
        <authorList>
            <person name="Tortoli E."/>
            <person name="Trovato A."/>
            <person name="Cirillo D.M."/>
        </authorList>
    </citation>
    <scope>NUCLEOTIDE SEQUENCE [LARGE SCALE GENOMIC DNA]</scope>
    <source>
        <strain evidence="19 20">ATCC 33027</strain>
    </source>
</reference>
<evidence type="ECO:0000256" key="9">
    <source>
        <dbReference type="ARBA" id="ARBA00022984"/>
    </source>
</evidence>
<dbReference type="PANTHER" id="PTHR30622:SF4">
    <property type="entry name" value="UNDECAPRENYL-DIPHOSPHATASE"/>
    <property type="match status" value="1"/>
</dbReference>
<evidence type="ECO:0000256" key="2">
    <source>
        <dbReference type="ARBA" id="ARBA00010621"/>
    </source>
</evidence>
<evidence type="ECO:0000313" key="20">
    <source>
        <dbReference type="Proteomes" id="UP000216063"/>
    </source>
</evidence>
<evidence type="ECO:0000256" key="4">
    <source>
        <dbReference type="ARBA" id="ARBA00021581"/>
    </source>
</evidence>
<dbReference type="GO" id="GO:0009252">
    <property type="term" value="P:peptidoglycan biosynthetic process"/>
    <property type="evidence" value="ECO:0007669"/>
    <property type="project" value="UniProtKB-KW"/>
</dbReference>
<feature type="compositionally biased region" description="Polar residues" evidence="18">
    <location>
        <begin position="32"/>
        <end position="42"/>
    </location>
</feature>
<dbReference type="PANTHER" id="PTHR30622">
    <property type="entry name" value="UNDECAPRENYL-DIPHOSPHATASE"/>
    <property type="match status" value="1"/>
</dbReference>
<evidence type="ECO:0000256" key="6">
    <source>
        <dbReference type="ARBA" id="ARBA00022692"/>
    </source>
</evidence>
<evidence type="ECO:0000256" key="16">
    <source>
        <dbReference type="ARBA" id="ARBA00047594"/>
    </source>
</evidence>
<dbReference type="InterPro" id="IPR003824">
    <property type="entry name" value="UppP"/>
</dbReference>
<dbReference type="GO" id="GO:0046677">
    <property type="term" value="P:response to antibiotic"/>
    <property type="evidence" value="ECO:0007669"/>
    <property type="project" value="UniProtKB-UniRule"/>
</dbReference>
<comment type="miscellaneous">
    <text evidence="17">Bacitracin is thought to be involved in the inhibition of peptidoglycan synthesis by sequestering undecaprenyl diphosphate, thereby reducing the pool of lipid carrier available.</text>
</comment>
<dbReference type="OrthoDB" id="9808289at2"/>
<feature type="transmembrane region" description="Helical" evidence="17">
    <location>
        <begin position="259"/>
        <end position="277"/>
    </location>
</feature>
<organism evidence="19 20">
    <name type="scientific">Mycolicibacterium sphagni</name>
    <dbReference type="NCBI Taxonomy" id="1786"/>
    <lineage>
        <taxon>Bacteria</taxon>
        <taxon>Bacillati</taxon>
        <taxon>Actinomycetota</taxon>
        <taxon>Actinomycetes</taxon>
        <taxon>Mycobacteriales</taxon>
        <taxon>Mycobacteriaceae</taxon>
        <taxon>Mycolicibacterium</taxon>
    </lineage>
</organism>
<evidence type="ECO:0000256" key="15">
    <source>
        <dbReference type="ARBA" id="ARBA00032932"/>
    </source>
</evidence>
<feature type="transmembrane region" description="Helical" evidence="17">
    <location>
        <begin position="146"/>
        <end position="164"/>
    </location>
</feature>
<sequence>MSTASATFRVTGNWYRPSRVNGFGGGPDSVPASGSSQPHDSRYRSVSSHLSYLEAFVVGAFQGVTELFPVSSLGHSILVPALIGGSWARDLDVSAPESPYLAFIVGLHVATALALLVFFWRDWVAIIGGFATSLRHRRITTPAERLAWLIIVGTIPVGICGLALEHLFRTTLGRPIPAASFLIANGVVLFVGERLRRRADAVAQAGQAADAVDARIADMPLVGGLVVGSAQVLALLPGISRSGVTMVAGLLRGLSHEDAARFSFLLATPVIFLAGILKIPDLFGPLGDGIHGQILVGSLASFGAAYLAVRFLTRYFETRTLTPFAVYCTLAGLGSLLWLTLR</sequence>
<dbReference type="EMBL" id="NOZR01000022">
    <property type="protein sequence ID" value="OYN76373.1"/>
    <property type="molecule type" value="Genomic_DNA"/>
</dbReference>
<feature type="region of interest" description="Disordered" evidence="18">
    <location>
        <begin position="19"/>
        <end position="42"/>
    </location>
</feature>
<evidence type="ECO:0000256" key="17">
    <source>
        <dbReference type="HAMAP-Rule" id="MF_01006"/>
    </source>
</evidence>
<evidence type="ECO:0000256" key="12">
    <source>
        <dbReference type="ARBA" id="ARBA00023251"/>
    </source>
</evidence>
<keyword evidence="10 17" id="KW-1133">Transmembrane helix</keyword>
<keyword evidence="13 17" id="KW-0961">Cell wall biogenesis/degradation</keyword>
<evidence type="ECO:0000256" key="7">
    <source>
        <dbReference type="ARBA" id="ARBA00022801"/>
    </source>
</evidence>
<name>A0A255DL64_9MYCO</name>
<dbReference type="GO" id="GO:0008360">
    <property type="term" value="P:regulation of cell shape"/>
    <property type="evidence" value="ECO:0007669"/>
    <property type="project" value="UniProtKB-KW"/>
</dbReference>
<comment type="subcellular location">
    <subcellularLocation>
        <location evidence="1 17">Cell membrane</location>
        <topology evidence="1 17">Multi-pass membrane protein</topology>
    </subcellularLocation>
</comment>
<keyword evidence="9 17" id="KW-0573">Peptidoglycan synthesis</keyword>
<evidence type="ECO:0000256" key="3">
    <source>
        <dbReference type="ARBA" id="ARBA00012374"/>
    </source>
</evidence>
<comment type="function">
    <text evidence="17">Catalyzes the dephosphorylation of undecaprenyl diphosphate (UPP). Confers resistance to bacitracin.</text>
</comment>
<keyword evidence="7 17" id="KW-0378">Hydrolase</keyword>
<gene>
    <name evidence="17" type="primary">uppP</name>
    <name evidence="19" type="ORF">CG716_22440</name>
</gene>
<keyword evidence="11 17" id="KW-0472">Membrane</keyword>